<gene>
    <name evidence="1" type="ORF">EYF80_023921</name>
</gene>
<evidence type="ECO:0000313" key="1">
    <source>
        <dbReference type="EMBL" id="TNN65921.1"/>
    </source>
</evidence>
<dbReference type="AlphaFoldDB" id="A0A4Z2HJZ5"/>
<reference evidence="1 2" key="1">
    <citation type="submission" date="2019-03" db="EMBL/GenBank/DDBJ databases">
        <title>First draft genome of Liparis tanakae, snailfish: a comprehensive survey of snailfish specific genes.</title>
        <authorList>
            <person name="Kim W."/>
            <person name="Song I."/>
            <person name="Jeong J.-H."/>
            <person name="Kim D."/>
            <person name="Kim S."/>
            <person name="Ryu S."/>
            <person name="Song J.Y."/>
            <person name="Lee S.K."/>
        </authorList>
    </citation>
    <scope>NUCLEOTIDE SEQUENCE [LARGE SCALE GENOMIC DNA]</scope>
    <source>
        <tissue evidence="1">Muscle</tissue>
    </source>
</reference>
<dbReference type="Proteomes" id="UP000314294">
    <property type="component" value="Unassembled WGS sequence"/>
</dbReference>
<sequence length="552" mass="60787">MLLYLRDQQLDVLLEALQESLQGAGVGGAALPSPNLWQPSVLVLNLGQHLKKKNMKRYRIGEELVQLVGGGEHLRPGLHELQQVGPGLVHPVLPLGDGGGLQVAVVDELVHHLIDGRHPLLPHAARLCCKLRELLLQDLEFRRAGDHLPLSDPLLQLVHLPVELVEPVLLLQAALPLLHQLLLAQPGLHLGRVEVVLLGLVHGVQDQLPSLGLGPEQSPQLGQLVVARPDAVGLRAANGADDPRPLQDIVDPAPVALQLPLQALEETRGNEIFYLVLLHELLDCLQRGAVLLRHRHWEALLDPQLQPKQDDTVNTLHTRTPHYPGVSSHLVNFLRCQQDAPPLLQRLDQTHHPGLDNGLAASNRLLDLRLLRDGGHLHLELPHLLIPHLHLILHGLSGRRSRTTVIKTNGGNVLDGREGWRKVRGYVIMWDKVKLLVDGGKVLSLVHVGQLTLQLAQSLVQAFVALHQQVGLVGLKELAGFGLGGALQVLPAFPDLLQLPPDHRAELRLLLDQMLALLDGREERETEEPITDANLTVALQEKCHRTGNYIRF</sequence>
<protein>
    <submittedName>
        <fullName evidence="1">Uncharacterized protein</fullName>
    </submittedName>
</protein>
<accession>A0A4Z2HJZ5</accession>
<proteinExistence type="predicted"/>
<keyword evidence="2" id="KW-1185">Reference proteome</keyword>
<evidence type="ECO:0000313" key="2">
    <source>
        <dbReference type="Proteomes" id="UP000314294"/>
    </source>
</evidence>
<organism evidence="1 2">
    <name type="scientific">Liparis tanakae</name>
    <name type="common">Tanaka's snailfish</name>
    <dbReference type="NCBI Taxonomy" id="230148"/>
    <lineage>
        <taxon>Eukaryota</taxon>
        <taxon>Metazoa</taxon>
        <taxon>Chordata</taxon>
        <taxon>Craniata</taxon>
        <taxon>Vertebrata</taxon>
        <taxon>Euteleostomi</taxon>
        <taxon>Actinopterygii</taxon>
        <taxon>Neopterygii</taxon>
        <taxon>Teleostei</taxon>
        <taxon>Neoteleostei</taxon>
        <taxon>Acanthomorphata</taxon>
        <taxon>Eupercaria</taxon>
        <taxon>Perciformes</taxon>
        <taxon>Cottioidei</taxon>
        <taxon>Cottales</taxon>
        <taxon>Liparidae</taxon>
        <taxon>Liparis</taxon>
    </lineage>
</organism>
<comment type="caution">
    <text evidence="1">The sequence shown here is derived from an EMBL/GenBank/DDBJ whole genome shotgun (WGS) entry which is preliminary data.</text>
</comment>
<dbReference type="EMBL" id="SRLO01000228">
    <property type="protein sequence ID" value="TNN65921.1"/>
    <property type="molecule type" value="Genomic_DNA"/>
</dbReference>
<name>A0A4Z2HJZ5_9TELE</name>